<evidence type="ECO:0000313" key="2">
    <source>
        <dbReference type="Proteomes" id="UP000598174"/>
    </source>
</evidence>
<accession>A0A919MQF7</accession>
<sequence>MKVTLYDVDQPDRKIDGQYSIDATLGAPVVGDELLIGERDYNPDRHYVTATVRRRTWLLYDNRSGGGELRLWVQRTR</sequence>
<comment type="caution">
    <text evidence="1">The sequence shown here is derived from an EMBL/GenBank/DDBJ whole genome shotgun (WGS) entry which is preliminary data.</text>
</comment>
<organism evidence="1 2">
    <name type="scientific">Paractinoplanes ferrugineus</name>
    <dbReference type="NCBI Taxonomy" id="113564"/>
    <lineage>
        <taxon>Bacteria</taxon>
        <taxon>Bacillati</taxon>
        <taxon>Actinomycetota</taxon>
        <taxon>Actinomycetes</taxon>
        <taxon>Micromonosporales</taxon>
        <taxon>Micromonosporaceae</taxon>
        <taxon>Paractinoplanes</taxon>
    </lineage>
</organism>
<dbReference type="RefSeq" id="WP_203822618.1">
    <property type="nucleotide sequence ID" value="NZ_BAAABP010000005.1"/>
</dbReference>
<evidence type="ECO:0000313" key="1">
    <source>
        <dbReference type="EMBL" id="GIE16277.1"/>
    </source>
</evidence>
<gene>
    <name evidence="1" type="ORF">Afe05nite_81170</name>
</gene>
<protein>
    <submittedName>
        <fullName evidence="1">Uncharacterized protein</fullName>
    </submittedName>
</protein>
<keyword evidence="2" id="KW-1185">Reference proteome</keyword>
<dbReference type="AlphaFoldDB" id="A0A919MQF7"/>
<dbReference type="Proteomes" id="UP000598174">
    <property type="component" value="Unassembled WGS sequence"/>
</dbReference>
<dbReference type="EMBL" id="BOMM01000081">
    <property type="protein sequence ID" value="GIE16277.1"/>
    <property type="molecule type" value="Genomic_DNA"/>
</dbReference>
<proteinExistence type="predicted"/>
<reference evidence="1" key="1">
    <citation type="submission" date="2021-01" db="EMBL/GenBank/DDBJ databases">
        <title>Whole genome shotgun sequence of Actinoplanes ferrugineus NBRC 15555.</title>
        <authorList>
            <person name="Komaki H."/>
            <person name="Tamura T."/>
        </authorList>
    </citation>
    <scope>NUCLEOTIDE SEQUENCE</scope>
    <source>
        <strain evidence="1">NBRC 15555</strain>
    </source>
</reference>
<name>A0A919MQF7_9ACTN</name>